<dbReference type="SUPFAM" id="SSF53474">
    <property type="entry name" value="alpha/beta-Hydrolases"/>
    <property type="match status" value="1"/>
</dbReference>
<protein>
    <recommendedName>
        <fullName evidence="1">AB hydrolase-1 domain-containing protein</fullName>
    </recommendedName>
</protein>
<dbReference type="Proteomes" id="UP000031030">
    <property type="component" value="Unassembled WGS sequence"/>
</dbReference>
<sequence length="279" mass="28863">MLDIAFRTMPEVTARVAAGLMLLPGRRMAVRPEERPVMDRARTTTVDAGRHRIRVHRWGDGERRVLLVHGWSGRAAQFAALVSRLQPGATVIAFDAPAHGASRGMTADIGMWIEAIRVLDEAVGGFDLVVGHSFGGLAVRRASLAGLVHGRIVSIAAPPSTDAVMKAYAAQAGLPDAVASGTNDALARRLGPVMASIAMDRSRPAAGTAAALLVVHDDADRAVPPVAADAVVAHWPGPSALLRTTGRGHNGILAAPDVLDAVVAFAAAPAEPAAASPRG</sequence>
<dbReference type="STRING" id="1348253.LK09_07305"/>
<proteinExistence type="predicted"/>
<keyword evidence="3" id="KW-1185">Reference proteome</keyword>
<evidence type="ECO:0000259" key="1">
    <source>
        <dbReference type="Pfam" id="PF12697"/>
    </source>
</evidence>
<name>A0A0B2A6N3_9MICO</name>
<dbReference type="GO" id="GO:0003824">
    <property type="term" value="F:catalytic activity"/>
    <property type="evidence" value="ECO:0007669"/>
    <property type="project" value="UniProtKB-ARBA"/>
</dbReference>
<dbReference type="AlphaFoldDB" id="A0A0B2A6N3"/>
<gene>
    <name evidence="2" type="ORF">LK09_07305</name>
</gene>
<feature type="domain" description="AB hydrolase-1" evidence="1">
    <location>
        <begin position="65"/>
        <end position="258"/>
    </location>
</feature>
<dbReference type="Pfam" id="PF12697">
    <property type="entry name" value="Abhydrolase_6"/>
    <property type="match status" value="1"/>
</dbReference>
<accession>A0A0B2A6N3</accession>
<evidence type="ECO:0000313" key="3">
    <source>
        <dbReference type="Proteomes" id="UP000031030"/>
    </source>
</evidence>
<organism evidence="2 3">
    <name type="scientific">Microbacterium mangrovi</name>
    <dbReference type="NCBI Taxonomy" id="1348253"/>
    <lineage>
        <taxon>Bacteria</taxon>
        <taxon>Bacillati</taxon>
        <taxon>Actinomycetota</taxon>
        <taxon>Actinomycetes</taxon>
        <taxon>Micrococcales</taxon>
        <taxon>Microbacteriaceae</taxon>
        <taxon>Microbacterium</taxon>
    </lineage>
</organism>
<reference evidence="2 3" key="1">
    <citation type="submission" date="2014-11" db="EMBL/GenBank/DDBJ databases">
        <title>Genome sequence of Microbacterium mangrovi MUSC 115(T).</title>
        <authorList>
            <person name="Lee L.-H."/>
        </authorList>
    </citation>
    <scope>NUCLEOTIDE SEQUENCE [LARGE SCALE GENOMIC DNA]</scope>
    <source>
        <strain evidence="2 3">MUSC 115</strain>
    </source>
</reference>
<dbReference type="EMBL" id="JTDK01000006">
    <property type="protein sequence ID" value="KHK98725.1"/>
    <property type="molecule type" value="Genomic_DNA"/>
</dbReference>
<dbReference type="Gene3D" id="3.40.50.1820">
    <property type="entry name" value="alpha/beta hydrolase"/>
    <property type="match status" value="1"/>
</dbReference>
<dbReference type="InterPro" id="IPR029058">
    <property type="entry name" value="AB_hydrolase_fold"/>
</dbReference>
<dbReference type="InterPro" id="IPR000073">
    <property type="entry name" value="AB_hydrolase_1"/>
</dbReference>
<comment type="caution">
    <text evidence="2">The sequence shown here is derived from an EMBL/GenBank/DDBJ whole genome shotgun (WGS) entry which is preliminary data.</text>
</comment>
<evidence type="ECO:0000313" key="2">
    <source>
        <dbReference type="EMBL" id="KHK98725.1"/>
    </source>
</evidence>